<dbReference type="PIRSF" id="PIRSF033199">
    <property type="entry name" value="UCP033199"/>
    <property type="match status" value="1"/>
</dbReference>
<dbReference type="Pfam" id="PF09966">
    <property type="entry name" value="DUF2200"/>
    <property type="match status" value="1"/>
</dbReference>
<proteinExistence type="predicted"/>
<evidence type="ECO:0000313" key="2">
    <source>
        <dbReference type="Proteomes" id="UP000601435"/>
    </source>
</evidence>
<dbReference type="EMBL" id="CAJNJA010008419">
    <property type="protein sequence ID" value="CAE7236361.1"/>
    <property type="molecule type" value="Genomic_DNA"/>
</dbReference>
<reference evidence="1" key="1">
    <citation type="submission" date="2021-02" db="EMBL/GenBank/DDBJ databases">
        <authorList>
            <person name="Dougan E. K."/>
            <person name="Rhodes N."/>
            <person name="Thang M."/>
            <person name="Chan C."/>
        </authorList>
    </citation>
    <scope>NUCLEOTIDE SEQUENCE</scope>
</reference>
<accession>A0A812KZC8</accession>
<evidence type="ECO:0008006" key="3">
    <source>
        <dbReference type="Google" id="ProtNLM"/>
    </source>
</evidence>
<dbReference type="OrthoDB" id="426649at2759"/>
<dbReference type="Gene3D" id="1.10.8.290">
    <property type="entry name" value="uncharacterized protein sp1917 domain"/>
    <property type="match status" value="1"/>
</dbReference>
<keyword evidence="2" id="KW-1185">Reference proteome</keyword>
<organism evidence="1 2">
    <name type="scientific">Symbiodinium necroappetens</name>
    <dbReference type="NCBI Taxonomy" id="1628268"/>
    <lineage>
        <taxon>Eukaryota</taxon>
        <taxon>Sar</taxon>
        <taxon>Alveolata</taxon>
        <taxon>Dinophyceae</taxon>
        <taxon>Suessiales</taxon>
        <taxon>Symbiodiniaceae</taxon>
        <taxon>Symbiodinium</taxon>
    </lineage>
</organism>
<evidence type="ECO:0000313" key="1">
    <source>
        <dbReference type="EMBL" id="CAE7236361.1"/>
    </source>
</evidence>
<dbReference type="AlphaFoldDB" id="A0A812KZC8"/>
<name>A0A812KZC8_9DINO</name>
<protein>
    <recommendedName>
        <fullName evidence="3">DUF2200 domain-containing protein</fullName>
    </recommendedName>
</protein>
<comment type="caution">
    <text evidence="1">The sequence shown here is derived from an EMBL/GenBank/DDBJ whole genome shotgun (WGS) entry which is preliminary data.</text>
</comment>
<gene>
    <name evidence="1" type="ORF">SNEC2469_LOCUS3976</name>
</gene>
<dbReference type="InterPro" id="IPR023204">
    <property type="entry name" value="SP1917_dom_sf"/>
</dbReference>
<dbReference type="Proteomes" id="UP000601435">
    <property type="component" value="Unassembled WGS sequence"/>
</dbReference>
<dbReference type="InterPro" id="IPR014580">
    <property type="entry name" value="UCP033199"/>
</dbReference>
<sequence>MSFARIYPLYVQKVEKKGRKKSDVDQAICWLTGYTPQKLKDQIKLEKDVETFFKQAPRPNPKASKITGTVCGVVIEEIKDPVMRKVRVLDKLVDEIVKGKPMDEVLRK</sequence>